<keyword evidence="1" id="KW-0812">Transmembrane</keyword>
<proteinExistence type="predicted"/>
<gene>
    <name evidence="2" type="ORF">M8C21_007583</name>
</gene>
<evidence type="ECO:0000313" key="2">
    <source>
        <dbReference type="EMBL" id="KAI7748425.1"/>
    </source>
</evidence>
<feature type="transmembrane region" description="Helical" evidence="1">
    <location>
        <begin position="56"/>
        <end position="77"/>
    </location>
</feature>
<keyword evidence="1" id="KW-1133">Transmembrane helix</keyword>
<dbReference type="PANTHER" id="PTHR11206">
    <property type="entry name" value="MULTIDRUG RESISTANCE PROTEIN"/>
    <property type="match status" value="1"/>
</dbReference>
<feature type="transmembrane region" description="Helical" evidence="1">
    <location>
        <begin position="28"/>
        <end position="49"/>
    </location>
</feature>
<sequence>MRGMHAFKEYPPNLTRVAVGAGMQGTVAIANLVCFYLIGIPVGALLGYLTNLQVKGIWIGMIGGVVTQTIALIYMAWATDWDDQVKKASERLNRFYVKSSENP</sequence>
<organism evidence="2 3">
    <name type="scientific">Ambrosia artemisiifolia</name>
    <name type="common">Common ragweed</name>
    <dbReference type="NCBI Taxonomy" id="4212"/>
    <lineage>
        <taxon>Eukaryota</taxon>
        <taxon>Viridiplantae</taxon>
        <taxon>Streptophyta</taxon>
        <taxon>Embryophyta</taxon>
        <taxon>Tracheophyta</taxon>
        <taxon>Spermatophyta</taxon>
        <taxon>Magnoliopsida</taxon>
        <taxon>eudicotyledons</taxon>
        <taxon>Gunneridae</taxon>
        <taxon>Pentapetalae</taxon>
        <taxon>asterids</taxon>
        <taxon>campanulids</taxon>
        <taxon>Asterales</taxon>
        <taxon>Asteraceae</taxon>
        <taxon>Asteroideae</taxon>
        <taxon>Heliantheae alliance</taxon>
        <taxon>Heliantheae</taxon>
        <taxon>Ambrosia</taxon>
    </lineage>
</organism>
<dbReference type="EMBL" id="JAMZMK010006526">
    <property type="protein sequence ID" value="KAI7748425.1"/>
    <property type="molecule type" value="Genomic_DNA"/>
</dbReference>
<dbReference type="AlphaFoldDB" id="A0AAD5CW31"/>
<accession>A0AAD5CW31</accession>
<reference evidence="2" key="1">
    <citation type="submission" date="2022-06" db="EMBL/GenBank/DDBJ databases">
        <title>Uncovering the hologenomic basis of an extraordinary plant invasion.</title>
        <authorList>
            <person name="Bieker V.C."/>
            <person name="Martin M.D."/>
            <person name="Gilbert T."/>
            <person name="Hodgins K."/>
            <person name="Battlay P."/>
            <person name="Petersen B."/>
            <person name="Wilson J."/>
        </authorList>
    </citation>
    <scope>NUCLEOTIDE SEQUENCE</scope>
    <source>
        <strain evidence="2">AA19_3_7</strain>
        <tissue evidence="2">Leaf</tissue>
    </source>
</reference>
<evidence type="ECO:0000256" key="1">
    <source>
        <dbReference type="SAM" id="Phobius"/>
    </source>
</evidence>
<comment type="caution">
    <text evidence="2">The sequence shown here is derived from an EMBL/GenBank/DDBJ whole genome shotgun (WGS) entry which is preliminary data.</text>
</comment>
<name>A0AAD5CW31_AMBAR</name>
<feature type="non-terminal residue" evidence="2">
    <location>
        <position position="1"/>
    </location>
</feature>
<dbReference type="Proteomes" id="UP001206925">
    <property type="component" value="Unassembled WGS sequence"/>
</dbReference>
<keyword evidence="1" id="KW-0472">Membrane</keyword>
<protein>
    <submittedName>
        <fullName evidence="2">Uncharacterized protein</fullName>
    </submittedName>
</protein>
<evidence type="ECO:0000313" key="3">
    <source>
        <dbReference type="Proteomes" id="UP001206925"/>
    </source>
</evidence>
<keyword evidence="3" id="KW-1185">Reference proteome</keyword>